<proteinExistence type="predicted"/>
<accession>A0A0F9B260</accession>
<sequence>MNLIDLTGRYKIARRPLDWARVDGGAWHHTATRTPAATW</sequence>
<dbReference type="AlphaFoldDB" id="A0A0F9B260"/>
<feature type="non-terminal residue" evidence="1">
    <location>
        <position position="39"/>
    </location>
</feature>
<comment type="caution">
    <text evidence="1">The sequence shown here is derived from an EMBL/GenBank/DDBJ whole genome shotgun (WGS) entry which is preliminary data.</text>
</comment>
<protein>
    <submittedName>
        <fullName evidence="1">Uncharacterized protein</fullName>
    </submittedName>
</protein>
<gene>
    <name evidence="1" type="ORF">LCGC14_2499600</name>
</gene>
<dbReference type="EMBL" id="LAZR01039823">
    <property type="protein sequence ID" value="KKL16034.1"/>
    <property type="molecule type" value="Genomic_DNA"/>
</dbReference>
<reference evidence="1" key="1">
    <citation type="journal article" date="2015" name="Nature">
        <title>Complex archaea that bridge the gap between prokaryotes and eukaryotes.</title>
        <authorList>
            <person name="Spang A."/>
            <person name="Saw J.H."/>
            <person name="Jorgensen S.L."/>
            <person name="Zaremba-Niedzwiedzka K."/>
            <person name="Martijn J."/>
            <person name="Lind A.E."/>
            <person name="van Eijk R."/>
            <person name="Schleper C."/>
            <person name="Guy L."/>
            <person name="Ettema T.J."/>
        </authorList>
    </citation>
    <scope>NUCLEOTIDE SEQUENCE</scope>
</reference>
<organism evidence="1">
    <name type="scientific">marine sediment metagenome</name>
    <dbReference type="NCBI Taxonomy" id="412755"/>
    <lineage>
        <taxon>unclassified sequences</taxon>
        <taxon>metagenomes</taxon>
        <taxon>ecological metagenomes</taxon>
    </lineage>
</organism>
<name>A0A0F9B260_9ZZZZ</name>
<evidence type="ECO:0000313" key="1">
    <source>
        <dbReference type="EMBL" id="KKL16034.1"/>
    </source>
</evidence>